<dbReference type="AlphaFoldDB" id="A0A2S6C6K0"/>
<feature type="compositionally biased region" description="Low complexity" evidence="1">
    <location>
        <begin position="1"/>
        <end position="15"/>
    </location>
</feature>
<gene>
    <name evidence="2" type="ORF">CBER1_10189</name>
</gene>
<evidence type="ECO:0000313" key="3">
    <source>
        <dbReference type="Proteomes" id="UP000237631"/>
    </source>
</evidence>
<proteinExistence type="predicted"/>
<feature type="region of interest" description="Disordered" evidence="1">
    <location>
        <begin position="1"/>
        <end position="41"/>
    </location>
</feature>
<feature type="compositionally biased region" description="Basic and acidic residues" evidence="1">
    <location>
        <begin position="372"/>
        <end position="385"/>
    </location>
</feature>
<feature type="compositionally biased region" description="Low complexity" evidence="1">
    <location>
        <begin position="515"/>
        <end position="534"/>
    </location>
</feature>
<evidence type="ECO:0000313" key="2">
    <source>
        <dbReference type="EMBL" id="PPJ55346.1"/>
    </source>
</evidence>
<sequence>MSTAEESFASAEGASNVPGQHSASDATSCSTPQSGGVGGLEGVRKTSRVNFCGTSFHNGFQEITFSSYVKRALDHPEARTNRVTNVNLREFLVKKTVQESRTLRSDPEYDALRFDIPPTPHVAPTGYDEIHLRNVFNHDIAFAALKHTRAEKLIEDRGLVIEYSVADAHFLTIFGHLRTPPHDPALLEGISSNTSYEVYHDLRSGVDIETQFLHLGIEGYLDLGAEIPEYDLPHVEALHDVYKRPYLVRRIEDLNFVKAWESLTKSDCMMWYARDLKADKSVWVTVSFHDGIRKGDGGDRLGFTMDLNTVTLPYHCDLDGVRREEAIEAHREFERLEAERKAKEQKELERAAKLAAKLQELLARAEKRKARVAEKKKAEEEREAAMKQQTERGPSSNPLAAKKRKVEDEREEPTAKNRKTEHEQSSDSLSAKKRKAEDRQDAQAVKKQKIEHEHELSSTTPAARKRKAEDEPEASTAKKQKTEHVQSSDPQAAKKRKAADQENVQVLKKQKTENGQSVGAQVGPGQPQPQKSPATQPSME</sequence>
<organism evidence="2 3">
    <name type="scientific">Cercospora berteroae</name>
    <dbReference type="NCBI Taxonomy" id="357750"/>
    <lineage>
        <taxon>Eukaryota</taxon>
        <taxon>Fungi</taxon>
        <taxon>Dikarya</taxon>
        <taxon>Ascomycota</taxon>
        <taxon>Pezizomycotina</taxon>
        <taxon>Dothideomycetes</taxon>
        <taxon>Dothideomycetidae</taxon>
        <taxon>Mycosphaerellales</taxon>
        <taxon>Mycosphaerellaceae</taxon>
        <taxon>Cercospora</taxon>
    </lineage>
</organism>
<protein>
    <submittedName>
        <fullName evidence="2">Uncharacterized protein</fullName>
    </submittedName>
</protein>
<feature type="compositionally biased region" description="Polar residues" evidence="1">
    <location>
        <begin position="17"/>
        <end position="34"/>
    </location>
</feature>
<name>A0A2S6C6K0_9PEZI</name>
<dbReference type="Proteomes" id="UP000237631">
    <property type="component" value="Unassembled WGS sequence"/>
</dbReference>
<feature type="region of interest" description="Disordered" evidence="1">
    <location>
        <begin position="372"/>
        <end position="540"/>
    </location>
</feature>
<accession>A0A2S6C6K0</accession>
<feature type="compositionally biased region" description="Basic and acidic residues" evidence="1">
    <location>
        <begin position="405"/>
        <end position="425"/>
    </location>
</feature>
<dbReference type="EMBL" id="PNEN01000543">
    <property type="protein sequence ID" value="PPJ55346.1"/>
    <property type="molecule type" value="Genomic_DNA"/>
</dbReference>
<keyword evidence="3" id="KW-1185">Reference proteome</keyword>
<reference evidence="3" key="1">
    <citation type="journal article" date="2017" name="bioRxiv">
        <title>Conservation of a gene cluster reveals novel cercosporin biosynthetic mechanisms and extends production to the genus Colletotrichum.</title>
        <authorList>
            <person name="de Jonge R."/>
            <person name="Ebert M.K."/>
            <person name="Huitt-Roehl C.R."/>
            <person name="Pal P."/>
            <person name="Suttle J.C."/>
            <person name="Spanner R.E."/>
            <person name="Neubauer J.D."/>
            <person name="Jurick W.M.II."/>
            <person name="Stott K.A."/>
            <person name="Secor G.A."/>
            <person name="Thomma B.P.H.J."/>
            <person name="Van de Peer Y."/>
            <person name="Townsend C.A."/>
            <person name="Bolton M.D."/>
        </authorList>
    </citation>
    <scope>NUCLEOTIDE SEQUENCE [LARGE SCALE GENOMIC DNA]</scope>
    <source>
        <strain evidence="3">CBS538.71</strain>
    </source>
</reference>
<dbReference type="OrthoDB" id="3646031at2759"/>
<comment type="caution">
    <text evidence="2">The sequence shown here is derived from an EMBL/GenBank/DDBJ whole genome shotgun (WGS) entry which is preliminary data.</text>
</comment>
<evidence type="ECO:0000256" key="1">
    <source>
        <dbReference type="SAM" id="MobiDB-lite"/>
    </source>
</evidence>